<proteinExistence type="predicted"/>
<dbReference type="EMBL" id="MHIE01000022">
    <property type="protein sequence ID" value="OGY45358.1"/>
    <property type="molecule type" value="Genomic_DNA"/>
</dbReference>
<comment type="caution">
    <text evidence="1">The sequence shown here is derived from an EMBL/GenBank/DDBJ whole genome shotgun (WGS) entry which is preliminary data.</text>
</comment>
<accession>A0A1G1XZA4</accession>
<evidence type="ECO:0000313" key="2">
    <source>
        <dbReference type="Proteomes" id="UP000178240"/>
    </source>
</evidence>
<protein>
    <submittedName>
        <fullName evidence="1">Uncharacterized protein</fullName>
    </submittedName>
</protein>
<dbReference type="Proteomes" id="UP000178240">
    <property type="component" value="Unassembled WGS sequence"/>
</dbReference>
<reference evidence="1 2" key="1">
    <citation type="journal article" date="2016" name="Nat. Commun.">
        <title>Thousands of microbial genomes shed light on interconnected biogeochemical processes in an aquifer system.</title>
        <authorList>
            <person name="Anantharaman K."/>
            <person name="Brown C.T."/>
            <person name="Hug L.A."/>
            <person name="Sharon I."/>
            <person name="Castelle C.J."/>
            <person name="Probst A.J."/>
            <person name="Thomas B.C."/>
            <person name="Singh A."/>
            <person name="Wilkins M.J."/>
            <person name="Karaoz U."/>
            <person name="Brodie E.L."/>
            <person name="Williams K.H."/>
            <person name="Hubbard S.S."/>
            <person name="Banfield J.F."/>
        </authorList>
    </citation>
    <scope>NUCLEOTIDE SEQUENCE [LARGE SCALE GENOMIC DNA]</scope>
</reference>
<dbReference type="AlphaFoldDB" id="A0A1G1XZA4"/>
<dbReference type="STRING" id="1797535.A2744_02810"/>
<sequence>MLALNQPSSHPGLNWPLITKVLLAACSSWDHFRQAQKFLSQLLAANQTAMDPLIFRLLSDYLEMMNQKLLMPAAQPGKKLHEVVAEFKTKAAKLFGWSVPELQAEIARLQQWWDEGRAKYGHGQPALPRSVEDMFLLAPPAPSTNFSP</sequence>
<evidence type="ECO:0000313" key="1">
    <source>
        <dbReference type="EMBL" id="OGY45358.1"/>
    </source>
</evidence>
<name>A0A1G1XZA4_9BACT</name>
<organism evidence="1 2">
    <name type="scientific">Candidatus Buchananbacteria bacterium RIFCSPHIGHO2_01_FULL_44_11</name>
    <dbReference type="NCBI Taxonomy" id="1797535"/>
    <lineage>
        <taxon>Bacteria</taxon>
        <taxon>Candidatus Buchananiibacteriota</taxon>
    </lineage>
</organism>
<gene>
    <name evidence="1" type="ORF">A2744_02810</name>
</gene>